<dbReference type="Proteomes" id="UP001500665">
    <property type="component" value="Unassembled WGS sequence"/>
</dbReference>
<feature type="compositionally biased region" description="Polar residues" evidence="1">
    <location>
        <begin position="47"/>
        <end position="58"/>
    </location>
</feature>
<protein>
    <submittedName>
        <fullName evidence="2">Uncharacterized protein</fullName>
    </submittedName>
</protein>
<evidence type="ECO:0000313" key="3">
    <source>
        <dbReference type="Proteomes" id="UP001500665"/>
    </source>
</evidence>
<feature type="region of interest" description="Disordered" evidence="1">
    <location>
        <begin position="46"/>
        <end position="83"/>
    </location>
</feature>
<reference evidence="3" key="1">
    <citation type="journal article" date="2019" name="Int. J. Syst. Evol. Microbiol.">
        <title>The Global Catalogue of Microorganisms (GCM) 10K type strain sequencing project: providing services to taxonomists for standard genome sequencing and annotation.</title>
        <authorList>
            <consortium name="The Broad Institute Genomics Platform"/>
            <consortium name="The Broad Institute Genome Sequencing Center for Infectious Disease"/>
            <person name="Wu L."/>
            <person name="Ma J."/>
        </authorList>
    </citation>
    <scope>NUCLEOTIDE SEQUENCE [LARGE SCALE GENOMIC DNA]</scope>
    <source>
        <strain evidence="3">JCM 10696</strain>
    </source>
</reference>
<dbReference type="EMBL" id="BAAAHH010000030">
    <property type="protein sequence ID" value="GAA0963365.1"/>
    <property type="molecule type" value="Genomic_DNA"/>
</dbReference>
<organism evidence="2 3">
    <name type="scientific">Actinocorallia libanotica</name>
    <dbReference type="NCBI Taxonomy" id="46162"/>
    <lineage>
        <taxon>Bacteria</taxon>
        <taxon>Bacillati</taxon>
        <taxon>Actinomycetota</taxon>
        <taxon>Actinomycetes</taxon>
        <taxon>Streptosporangiales</taxon>
        <taxon>Thermomonosporaceae</taxon>
        <taxon>Actinocorallia</taxon>
    </lineage>
</organism>
<sequence>MCGLSDPEPPDPPGRPRQVLVFRHMTVNRALKAALLLPDRRGGRISLTGSIRLQTGSEPCSGATAERREPAAVTDQSPTSVNEEIETPVAADDEVAAALANWPVNTANPRRTQI</sequence>
<proteinExistence type="predicted"/>
<comment type="caution">
    <text evidence="2">The sequence shown here is derived from an EMBL/GenBank/DDBJ whole genome shotgun (WGS) entry which is preliminary data.</text>
</comment>
<accession>A0ABP4CBB1</accession>
<keyword evidence="3" id="KW-1185">Reference proteome</keyword>
<gene>
    <name evidence="2" type="ORF">GCM10009550_58840</name>
</gene>
<evidence type="ECO:0000256" key="1">
    <source>
        <dbReference type="SAM" id="MobiDB-lite"/>
    </source>
</evidence>
<evidence type="ECO:0000313" key="2">
    <source>
        <dbReference type="EMBL" id="GAA0963365.1"/>
    </source>
</evidence>
<name>A0ABP4CBB1_9ACTN</name>